<reference evidence="7 8" key="1">
    <citation type="submission" date="2017-05" db="EMBL/GenBank/DDBJ databases">
        <authorList>
            <person name="Varghese N."/>
            <person name="Submissions S."/>
        </authorList>
    </citation>
    <scope>NUCLEOTIDE SEQUENCE [LARGE SCALE GENOMIC DNA]</scope>
    <source>
        <strain evidence="7 8">DSM 45139</strain>
    </source>
</reference>
<evidence type="ECO:0000313" key="8">
    <source>
        <dbReference type="Proteomes" id="UP000315460"/>
    </source>
</evidence>
<comment type="caution">
    <text evidence="7">The sequence shown here is derived from an EMBL/GenBank/DDBJ whole genome shotgun (WGS) entry which is preliminary data.</text>
</comment>
<dbReference type="Pfam" id="PF13439">
    <property type="entry name" value="Glyco_transf_4"/>
    <property type="match status" value="1"/>
</dbReference>
<evidence type="ECO:0000313" key="7">
    <source>
        <dbReference type="EMBL" id="SMO92084.1"/>
    </source>
</evidence>
<dbReference type="EMBL" id="FXTG01000014">
    <property type="protein sequence ID" value="SMO92084.1"/>
    <property type="molecule type" value="Genomic_DNA"/>
</dbReference>
<proteinExistence type="inferred from homology"/>
<dbReference type="CDD" id="cd03801">
    <property type="entry name" value="GT4_PimA-like"/>
    <property type="match status" value="1"/>
</dbReference>
<name>A0ABY1N5I1_9ACTN</name>
<keyword evidence="8" id="KW-1185">Reference proteome</keyword>
<feature type="region of interest" description="Disordered" evidence="4">
    <location>
        <begin position="213"/>
        <end position="232"/>
    </location>
</feature>
<dbReference type="SUPFAM" id="SSF53756">
    <property type="entry name" value="UDP-Glycosyltransferase/glycogen phosphorylase"/>
    <property type="match status" value="1"/>
</dbReference>
<evidence type="ECO:0000259" key="5">
    <source>
        <dbReference type="Pfam" id="PF00534"/>
    </source>
</evidence>
<accession>A0ABY1N5I1</accession>
<feature type="domain" description="Glycosyltransferase subfamily 4-like N-terminal" evidence="6">
    <location>
        <begin position="44"/>
        <end position="211"/>
    </location>
</feature>
<dbReference type="Gene3D" id="3.40.50.2000">
    <property type="entry name" value="Glycogen Phosphorylase B"/>
    <property type="match status" value="2"/>
</dbReference>
<evidence type="ECO:0000259" key="6">
    <source>
        <dbReference type="Pfam" id="PF13439"/>
    </source>
</evidence>
<dbReference type="InterPro" id="IPR028098">
    <property type="entry name" value="Glyco_trans_4-like_N"/>
</dbReference>
<organism evidence="7 8">
    <name type="scientific">Dietzia kunjamensis subsp. schimae</name>
    <dbReference type="NCBI Taxonomy" id="498198"/>
    <lineage>
        <taxon>Bacteria</taxon>
        <taxon>Bacillati</taxon>
        <taxon>Actinomycetota</taxon>
        <taxon>Actinomycetes</taxon>
        <taxon>Mycobacteriales</taxon>
        <taxon>Dietziaceae</taxon>
        <taxon>Dietzia</taxon>
    </lineage>
</organism>
<dbReference type="PANTHER" id="PTHR12526">
    <property type="entry name" value="GLYCOSYLTRANSFERASE"/>
    <property type="match status" value="1"/>
</dbReference>
<comment type="similarity">
    <text evidence="1">Belongs to the glycosyltransferase group 1 family. Glycosyltransferase 4 subfamily.</text>
</comment>
<dbReference type="InterPro" id="IPR001296">
    <property type="entry name" value="Glyco_trans_1"/>
</dbReference>
<dbReference type="Pfam" id="PF00534">
    <property type="entry name" value="Glycos_transf_1"/>
    <property type="match status" value="1"/>
</dbReference>
<evidence type="ECO:0000256" key="2">
    <source>
        <dbReference type="ARBA" id="ARBA00022676"/>
    </source>
</evidence>
<evidence type="ECO:0000256" key="1">
    <source>
        <dbReference type="ARBA" id="ARBA00009481"/>
    </source>
</evidence>
<dbReference type="Proteomes" id="UP000315460">
    <property type="component" value="Unassembled WGS sequence"/>
</dbReference>
<evidence type="ECO:0000256" key="4">
    <source>
        <dbReference type="SAM" id="MobiDB-lite"/>
    </source>
</evidence>
<feature type="domain" description="Glycosyl transferase family 1" evidence="5">
    <location>
        <begin position="236"/>
        <end position="396"/>
    </location>
</feature>
<keyword evidence="2" id="KW-0328">Glycosyltransferase</keyword>
<dbReference type="PANTHER" id="PTHR12526:SF640">
    <property type="entry name" value="COLANIC ACID BIOSYNTHESIS GLYCOSYLTRANSFERASE WCAL-RELATED"/>
    <property type="match status" value="1"/>
</dbReference>
<gene>
    <name evidence="7" type="ORF">SAMN06265174_11424</name>
</gene>
<protein>
    <submittedName>
        <fullName evidence="7">Glycosyltransferase involved in cell wall bisynthesis</fullName>
    </submittedName>
</protein>
<sequence>MITAVTIPAAALTPPSAVPTPAYSVRVARILLLCWRDSTHPQGGGSERYLEHVADGLAGAGHTVVYRTSRSPGAARSATTGAGVRFSRAGGRFTVYPRALLAILFGRIGLGPLGVLRQPDVVVDTQNGVPFFSRLATTAPVVVLVHHIHREQWPVAGWLVARIGWWIESWLSPRVHSRSQYVTVSLPSADELAGLGVDPARIAVVRNGLDPLPADVEPGEPAAHEGPGADTDTAAPRLVVLSRLVPHKHVEDALDVAATLRASRPDLVLDVIGSGWWSDRLREYAAERGLLDPDGPDTGAVRFHGHVDESTKHRILAGATLHLMPSRKEGWGLAVSEAAQHGVPTVGYHHAAGLRDSIDDGETGLLVDDVAAMTLATDRLLADPDLRGRMGEAARRKAAGLSWPATGSAMAQVLRAVTEGRRLSGVISGQVG</sequence>
<evidence type="ECO:0000256" key="3">
    <source>
        <dbReference type="ARBA" id="ARBA00022679"/>
    </source>
</evidence>
<keyword evidence="3" id="KW-0808">Transferase</keyword>